<feature type="region of interest" description="Disordered" evidence="6">
    <location>
        <begin position="561"/>
        <end position="606"/>
    </location>
</feature>
<protein>
    <submittedName>
        <fullName evidence="9">Putative type III secretion protein SctC</fullName>
    </submittedName>
</protein>
<evidence type="ECO:0000259" key="8">
    <source>
        <dbReference type="Pfam" id="PF21305"/>
    </source>
</evidence>
<feature type="region of interest" description="Disordered" evidence="6">
    <location>
        <begin position="983"/>
        <end position="1004"/>
    </location>
</feature>
<feature type="region of interest" description="Disordered" evidence="6">
    <location>
        <begin position="51"/>
        <end position="92"/>
    </location>
</feature>
<feature type="region of interest" description="Disordered" evidence="6">
    <location>
        <begin position="158"/>
        <end position="192"/>
    </location>
</feature>
<dbReference type="Pfam" id="PF00263">
    <property type="entry name" value="Secretin"/>
    <property type="match status" value="1"/>
</dbReference>
<dbReference type="GO" id="GO:0016020">
    <property type="term" value="C:membrane"/>
    <property type="evidence" value="ECO:0007669"/>
    <property type="project" value="UniProtKB-SubCell"/>
</dbReference>
<dbReference type="InterPro" id="IPR050810">
    <property type="entry name" value="Bact_Secretion_Sys_Channel"/>
</dbReference>
<dbReference type="Pfam" id="PF21305">
    <property type="entry name" value="type_II_gspD_N0"/>
    <property type="match status" value="1"/>
</dbReference>
<dbReference type="InterPro" id="IPR001775">
    <property type="entry name" value="GspD/PilQ"/>
</dbReference>
<dbReference type="GO" id="GO:0009306">
    <property type="term" value="P:protein secretion"/>
    <property type="evidence" value="ECO:0007669"/>
    <property type="project" value="InterPro"/>
</dbReference>
<dbReference type="PANTHER" id="PTHR30332">
    <property type="entry name" value="PROBABLE GENERAL SECRETION PATHWAY PROTEIN D"/>
    <property type="match status" value="1"/>
</dbReference>
<dbReference type="AlphaFoldDB" id="D6YSC2"/>
<reference evidence="9 10" key="1">
    <citation type="journal article" date="2010" name="PLoS ONE">
        <title>The Waddlia genome: a window into chlamydial biology.</title>
        <authorList>
            <person name="Bertelli C."/>
            <person name="Collyn F."/>
            <person name="Croxatto A."/>
            <person name="Ruckert C."/>
            <person name="Polkinghorne A."/>
            <person name="Kebbi-Beghdadi C."/>
            <person name="Goesmann A."/>
            <person name="Vaughan L."/>
            <person name="Greub G."/>
        </authorList>
    </citation>
    <scope>NUCLEOTIDE SEQUENCE [LARGE SCALE GENOMIC DNA]</scope>
    <source>
        <strain evidence="10">ATCC VR-1470 / WSU 86-1044</strain>
    </source>
</reference>
<keyword evidence="10" id="KW-1185">Reference proteome</keyword>
<proteinExistence type="inferred from homology"/>
<evidence type="ECO:0000259" key="7">
    <source>
        <dbReference type="Pfam" id="PF00263"/>
    </source>
</evidence>
<organism evidence="9 10">
    <name type="scientific">Waddlia chondrophila (strain ATCC VR-1470 / WSU 86-1044)</name>
    <dbReference type="NCBI Taxonomy" id="716544"/>
    <lineage>
        <taxon>Bacteria</taxon>
        <taxon>Pseudomonadati</taxon>
        <taxon>Chlamydiota</taxon>
        <taxon>Chlamydiia</taxon>
        <taxon>Parachlamydiales</taxon>
        <taxon>Waddliaceae</taxon>
        <taxon>Waddlia</taxon>
    </lineage>
</organism>
<feature type="region of interest" description="Disordered" evidence="6">
    <location>
        <begin position="242"/>
        <end position="273"/>
    </location>
</feature>
<evidence type="ECO:0000256" key="1">
    <source>
        <dbReference type="ARBA" id="ARBA00004370"/>
    </source>
</evidence>
<keyword evidence="4" id="KW-0472">Membrane</keyword>
<sequence length="1115" mass="123760">MTQDKIMMIKNITRKILKTSALISIIAQSVFLPNALFALDSKRQTSSEHLFEISDHPTDFSRKDLQETGKKEPAPLELRDDPHPLGSADDWNIGWENDAAIDESDPVTFFPESEQNHPFSASKEETPPASQKYLSDPDRLVPVDQPLNNPLVEKVLSLSKKRRVPDSPSSADRSEFHLDSQQRVSNSTADISSVRTSAYTVAEKKPHQPKEIEEKPVFAEPVQHQLGKKIVTVDPYISLQEDRQKNKKQKHPISPSKSQEAPEETAFEGSLSGSAALKQEITESAEDKEIIAQALPGISLPSTQGRTPPKTILINFNNVSIIEYIRFISKITNRNFIFDEKDLQFNVTIISEEPTTIENVMTALIQELRIHGLRLIEQDNNLIIHKNAQERSISRVNTNGAPEVSPRESELVTQVFRLNTLDPSRAQRIIVPLLSSNAIIEVAEDTRHLIITDIVTNIKEVEILIKDIDSPNSGMVIGQYVARNAFIDNLIELAQQIMEPIAQDQSLTFVPHPAAKSIFIVSSPFIVERTISVLQHLDQFQGTTRIYDLDELKFQQIAPKESAPGLAPDGGGVPTPQQGEFPLGQPSLPSLPQRPGLPGSGTERGKWELGPEGNWIFRPGFPEQQKTSKDLPQGQWLLDPQGNWYFQPAGGSAPFSREGEAPSSLGIQRGTGQQLLPGKTPRGRWNLDPSGYWIFQLDPSEEIKPARFSRPAFTEEELPVGNIERTQFYIHKLEFRRGEDIVDALQRISESLTQCGNANEDLICTIQSAQWLEASNSLVFAGTAASIEKVRELVSEIDRPLRQVFIEMLILETTLEDSLDYGVAWGSHSGGGSTATAQAYIGGASPLVGALNRDLSGTNTPDASNLITDVGYTLGIIGRRLTHNGTQFATLGALVTAQHNRQNSKVILNPKIITEDNKTAELFVGINTRFQTNSISNDEGSVITTNFEYRDVGTTIRVTPLIGNGDIVTLEIEEEVSRVAPQAVQGGSDIQDPNAPTTSISRTSTTVHVPDRHFVIISGLIQDEKIHSRNQFPCLGGIPIIGAAFSAKINDDVKRTQMLFIRPQIIDTDEEIRQLTSEQQEMYKQKSRVKKSWKYEVDEGMDFLNIKPPCCDECE</sequence>
<dbReference type="KEGG" id="wch:wcw_1622"/>
<accession>D6YSC2</accession>
<dbReference type="eggNOG" id="COG4796">
    <property type="taxonomic scope" value="Bacteria"/>
</dbReference>
<feature type="domain" description="GspD-like N0" evidence="8">
    <location>
        <begin position="314"/>
        <end position="383"/>
    </location>
</feature>
<comment type="subcellular location">
    <subcellularLocation>
        <location evidence="1">Membrane</location>
    </subcellularLocation>
</comment>
<name>D6YSC2_WADCW</name>
<dbReference type="HOGENOM" id="CLU_281175_0_0_0"/>
<dbReference type="EMBL" id="CP001928">
    <property type="protein sequence ID" value="ADI38967.1"/>
    <property type="molecule type" value="Genomic_DNA"/>
</dbReference>
<dbReference type="eggNOG" id="COG1450">
    <property type="taxonomic scope" value="Bacteria"/>
</dbReference>
<evidence type="ECO:0000256" key="6">
    <source>
        <dbReference type="SAM" id="MobiDB-lite"/>
    </source>
</evidence>
<feature type="compositionally biased region" description="Basic and acidic residues" evidence="6">
    <location>
        <begin position="51"/>
        <end position="83"/>
    </location>
</feature>
<feature type="domain" description="Type II/III secretion system secretin-like" evidence="7">
    <location>
        <begin position="899"/>
        <end position="1067"/>
    </location>
</feature>
<evidence type="ECO:0000313" key="10">
    <source>
        <dbReference type="Proteomes" id="UP000001505"/>
    </source>
</evidence>
<feature type="compositionally biased region" description="Polar residues" evidence="6">
    <location>
        <begin position="181"/>
        <end position="192"/>
    </location>
</feature>
<dbReference type="PRINTS" id="PR00811">
    <property type="entry name" value="BCTERIALGSPD"/>
</dbReference>
<comment type="similarity">
    <text evidence="5">Belongs to the bacterial secretin family.</text>
</comment>
<feature type="compositionally biased region" description="Polar residues" evidence="6">
    <location>
        <begin position="994"/>
        <end position="1004"/>
    </location>
</feature>
<evidence type="ECO:0000256" key="4">
    <source>
        <dbReference type="ARBA" id="ARBA00023136"/>
    </source>
</evidence>
<dbReference type="InterPro" id="IPR038591">
    <property type="entry name" value="NolW-like_sf"/>
</dbReference>
<evidence type="ECO:0000256" key="2">
    <source>
        <dbReference type="ARBA" id="ARBA00022692"/>
    </source>
</evidence>
<feature type="region of interest" description="Disordered" evidence="6">
    <location>
        <begin position="653"/>
        <end position="681"/>
    </location>
</feature>
<evidence type="ECO:0000256" key="3">
    <source>
        <dbReference type="ARBA" id="ARBA00022729"/>
    </source>
</evidence>
<evidence type="ECO:0000256" key="5">
    <source>
        <dbReference type="RuleBase" id="RU004003"/>
    </source>
</evidence>
<evidence type="ECO:0000313" key="9">
    <source>
        <dbReference type="EMBL" id="ADI38967.1"/>
    </source>
</evidence>
<feature type="region of interest" description="Disordered" evidence="6">
    <location>
        <begin position="108"/>
        <end position="146"/>
    </location>
</feature>
<keyword evidence="3" id="KW-0732">Signal</keyword>
<keyword evidence="2" id="KW-0812">Transmembrane</keyword>
<dbReference type="Proteomes" id="UP000001505">
    <property type="component" value="Chromosome"/>
</dbReference>
<dbReference type="Gene3D" id="3.30.1370.120">
    <property type="match status" value="2"/>
</dbReference>
<gene>
    <name evidence="9" type="primary">sctC</name>
    <name evidence="9" type="ordered locus">wcw_1622</name>
</gene>
<dbReference type="STRING" id="716544.wcw_1622"/>
<dbReference type="InterPro" id="IPR049371">
    <property type="entry name" value="GspD-like_N0"/>
</dbReference>
<feature type="compositionally biased region" description="Low complexity" evidence="6">
    <location>
        <begin position="582"/>
        <end position="601"/>
    </location>
</feature>
<dbReference type="InterPro" id="IPR004846">
    <property type="entry name" value="T2SS/T3SS_dom"/>
</dbReference>
<dbReference type="PANTHER" id="PTHR30332:SF24">
    <property type="entry name" value="SECRETIN GSPD-RELATED"/>
    <property type="match status" value="1"/>
</dbReference>
<dbReference type="GO" id="GO:0015627">
    <property type="term" value="C:type II protein secretion system complex"/>
    <property type="evidence" value="ECO:0007669"/>
    <property type="project" value="TreeGrafter"/>
</dbReference>